<gene>
    <name evidence="1" type="ORF">SteCoe_36577</name>
</gene>
<protein>
    <submittedName>
        <fullName evidence="1">Uncharacterized protein</fullName>
    </submittedName>
</protein>
<comment type="caution">
    <text evidence="1">The sequence shown here is derived from an EMBL/GenBank/DDBJ whole genome shotgun (WGS) entry which is preliminary data.</text>
</comment>
<proteinExistence type="predicted"/>
<dbReference type="EMBL" id="MPUH01001692">
    <property type="protein sequence ID" value="OMJ66539.1"/>
    <property type="molecule type" value="Genomic_DNA"/>
</dbReference>
<accession>A0A1R2APY8</accession>
<evidence type="ECO:0000313" key="2">
    <source>
        <dbReference type="Proteomes" id="UP000187209"/>
    </source>
</evidence>
<reference evidence="1 2" key="1">
    <citation type="submission" date="2016-11" db="EMBL/GenBank/DDBJ databases">
        <title>The macronuclear genome of Stentor coeruleus: a giant cell with tiny introns.</title>
        <authorList>
            <person name="Slabodnick M."/>
            <person name="Ruby J.G."/>
            <person name="Reiff S.B."/>
            <person name="Swart E.C."/>
            <person name="Gosai S."/>
            <person name="Prabakaran S."/>
            <person name="Witkowska E."/>
            <person name="Larue G.E."/>
            <person name="Fisher S."/>
            <person name="Freeman R.M."/>
            <person name="Gunawardena J."/>
            <person name="Chu W."/>
            <person name="Stover N.A."/>
            <person name="Gregory B.D."/>
            <person name="Nowacki M."/>
            <person name="Derisi J."/>
            <person name="Roy S.W."/>
            <person name="Marshall W.F."/>
            <person name="Sood P."/>
        </authorList>
    </citation>
    <scope>NUCLEOTIDE SEQUENCE [LARGE SCALE GENOMIC DNA]</scope>
    <source>
        <strain evidence="1">WM001</strain>
    </source>
</reference>
<name>A0A1R2APY8_9CILI</name>
<evidence type="ECO:0000313" key="1">
    <source>
        <dbReference type="EMBL" id="OMJ66539.1"/>
    </source>
</evidence>
<dbReference type="Proteomes" id="UP000187209">
    <property type="component" value="Unassembled WGS sequence"/>
</dbReference>
<dbReference type="AlphaFoldDB" id="A0A1R2APY8"/>
<keyword evidence="2" id="KW-1185">Reference proteome</keyword>
<sequence length="156" mass="19188">MPFKRKKQRQTQKIRFSGKTNFHIKEFFVTEKKIRCTSTERITYTKNKQLKMKKFIKIIMQICYNNYDDDRNYPYREFFSNLHYQNYVMSLSDYTKDPYLNAMYDDFVKNTHSDTLCNIYGIHCHVNSQLHNKECWEKWFNLGEYLENTFFADLEL</sequence>
<organism evidence="1 2">
    <name type="scientific">Stentor coeruleus</name>
    <dbReference type="NCBI Taxonomy" id="5963"/>
    <lineage>
        <taxon>Eukaryota</taxon>
        <taxon>Sar</taxon>
        <taxon>Alveolata</taxon>
        <taxon>Ciliophora</taxon>
        <taxon>Postciliodesmatophora</taxon>
        <taxon>Heterotrichea</taxon>
        <taxon>Heterotrichida</taxon>
        <taxon>Stentoridae</taxon>
        <taxon>Stentor</taxon>
    </lineage>
</organism>